<reference evidence="3 4" key="2">
    <citation type="journal article" date="2014" name="J. Gen. Appl. Microbiol.">
        <title>The early diverging ascomycetous budding yeast Saitoella complicata has three histone deacetylases belonging to the Clr6, Hos2, and Rpd3 lineages.</title>
        <authorList>
            <person name="Nishida H."/>
            <person name="Matsumoto T."/>
            <person name="Kondo S."/>
            <person name="Hamamoto M."/>
            <person name="Yoshikawa H."/>
        </authorList>
    </citation>
    <scope>NUCLEOTIDE SEQUENCE [LARGE SCALE GENOMIC DNA]</scope>
    <source>
        <strain evidence="3 4">NRRL Y-17804</strain>
    </source>
</reference>
<sequence length="707" mass="78144">MVIALTSLPVLRARTFPHPHRSILFVERDAYQEHTCSPQFVYRTEKEENGTYKFFSSTLPTIPPPFVRSIERGVACAGLLLFRACVNRTTRLQQPMEFSPLFKSSLPSGAVPSTTGRFIASLTQTPPRLVIRSADSLAVKRVIALPAELATKAHTIKWAPPHVILAEDGAEEGDERLLVADEKTVKVYGVHDEAFEANITEGIGGVRGVDWDRTGDNILIFSDFQLKLTVWSLSASAGAIIYHPKFPNKGHAYRPGSPYLALMTRTPTAHDAVSLFDTSMSPWRLARTWRLPTVDAQGLQWSSCGQWLAVWDSSVEYSIHIYTVDGRSLKSYSAYRTGSEGAPGLGIKTVSWKGDFLALGSYDGKVRLLNQWFTPVLELTHSSTIRCGAKVWREIAAAPAMGVTPGYEIASQPCCPPTFNVTGTGADVVGKLGVGVCMFNADGTLLATRTDHMPTTLWIWDLRILAPIAILVQRAPIRSVQWNPTKRGLLAIICAGTEDDKGRTRKGGPDVSLWSEEWETPRVVRVPVEGGGFEVGWCRWVDDVVPEEEVEEGRKTSVLIGNREVWTMGRILEEDDVDGEAAEDQGPVESKDSGVSGVSDGKVGEESLSEILGEGQIHERNSPLKTTEQHDTALSANRKRKTQKGTDDIRCISHYTHKHFGELELFMLFRRVSGSVTFSWFLFFIFVYCGRKDGDGGIMSWVRGEKS</sequence>
<dbReference type="Gene3D" id="2.130.10.10">
    <property type="entry name" value="YVTN repeat-like/Quinoprotein amine dehydrogenase"/>
    <property type="match status" value="1"/>
</dbReference>
<feature type="compositionally biased region" description="Acidic residues" evidence="1">
    <location>
        <begin position="574"/>
        <end position="583"/>
    </location>
</feature>
<keyword evidence="2" id="KW-1133">Transmembrane helix</keyword>
<dbReference type="GO" id="GO:0005815">
    <property type="term" value="C:microtubule organizing center"/>
    <property type="evidence" value="ECO:0007669"/>
    <property type="project" value="TreeGrafter"/>
</dbReference>
<dbReference type="EMBL" id="BACD03000056">
    <property type="protein sequence ID" value="GAO51978.1"/>
    <property type="molecule type" value="Genomic_DNA"/>
</dbReference>
<evidence type="ECO:0000313" key="4">
    <source>
        <dbReference type="Proteomes" id="UP000033140"/>
    </source>
</evidence>
<accession>A0A0E9NQA6</accession>
<proteinExistence type="predicted"/>
<evidence type="ECO:0000256" key="1">
    <source>
        <dbReference type="SAM" id="MobiDB-lite"/>
    </source>
</evidence>
<dbReference type="InterPro" id="IPR052778">
    <property type="entry name" value="Centrosome-WD_assoc"/>
</dbReference>
<evidence type="ECO:0000256" key="2">
    <source>
        <dbReference type="SAM" id="Phobius"/>
    </source>
</evidence>
<feature type="region of interest" description="Disordered" evidence="1">
    <location>
        <begin position="574"/>
        <end position="641"/>
    </location>
</feature>
<comment type="caution">
    <text evidence="3">The sequence shown here is derived from an EMBL/GenBank/DDBJ whole genome shotgun (WGS) entry which is preliminary data.</text>
</comment>
<keyword evidence="2" id="KW-0472">Membrane</keyword>
<feature type="compositionally biased region" description="Basic and acidic residues" evidence="1">
    <location>
        <begin position="616"/>
        <end position="631"/>
    </location>
</feature>
<dbReference type="PANTHER" id="PTHR16220">
    <property type="entry name" value="WD REPEAT PROTEIN 8-RELATED"/>
    <property type="match status" value="1"/>
</dbReference>
<dbReference type="AlphaFoldDB" id="A0A0E9NQA6"/>
<dbReference type="Proteomes" id="UP000033140">
    <property type="component" value="Unassembled WGS sequence"/>
</dbReference>
<protein>
    <submittedName>
        <fullName evidence="3">Uncharacterized protein</fullName>
    </submittedName>
</protein>
<evidence type="ECO:0000313" key="3">
    <source>
        <dbReference type="EMBL" id="GAO51978.1"/>
    </source>
</evidence>
<organism evidence="3 4">
    <name type="scientific">Saitoella complicata (strain BCRC 22490 / CBS 7301 / JCM 7358 / NBRC 10748 / NRRL Y-17804)</name>
    <dbReference type="NCBI Taxonomy" id="698492"/>
    <lineage>
        <taxon>Eukaryota</taxon>
        <taxon>Fungi</taxon>
        <taxon>Dikarya</taxon>
        <taxon>Ascomycota</taxon>
        <taxon>Taphrinomycotina</taxon>
        <taxon>Taphrinomycotina incertae sedis</taxon>
        <taxon>Saitoella</taxon>
    </lineage>
</organism>
<dbReference type="GO" id="GO:1990811">
    <property type="term" value="C:MWP complex"/>
    <property type="evidence" value="ECO:0007669"/>
    <property type="project" value="TreeGrafter"/>
</dbReference>
<dbReference type="GO" id="GO:1990810">
    <property type="term" value="P:microtubule anchoring at mitotic spindle pole body"/>
    <property type="evidence" value="ECO:0007669"/>
    <property type="project" value="TreeGrafter"/>
</dbReference>
<keyword evidence="4" id="KW-1185">Reference proteome</keyword>
<dbReference type="OMA" id="TVWIWDL"/>
<dbReference type="InterPro" id="IPR015943">
    <property type="entry name" value="WD40/YVTN_repeat-like_dom_sf"/>
</dbReference>
<feature type="transmembrane region" description="Helical" evidence="2">
    <location>
        <begin position="672"/>
        <end position="690"/>
    </location>
</feature>
<dbReference type="STRING" id="698492.A0A0E9NQA6"/>
<name>A0A0E9NQA6_SAICN</name>
<dbReference type="SUPFAM" id="SSF69322">
    <property type="entry name" value="Tricorn protease domain 2"/>
    <property type="match status" value="1"/>
</dbReference>
<keyword evidence="2" id="KW-0812">Transmembrane</keyword>
<reference evidence="3 4" key="1">
    <citation type="journal article" date="2011" name="J. Gen. Appl. Microbiol.">
        <title>Draft genome sequencing of the enigmatic yeast Saitoella complicata.</title>
        <authorList>
            <person name="Nishida H."/>
            <person name="Hamamoto M."/>
            <person name="Sugiyama J."/>
        </authorList>
    </citation>
    <scope>NUCLEOTIDE SEQUENCE [LARGE SCALE GENOMIC DNA]</scope>
    <source>
        <strain evidence="3 4">NRRL Y-17804</strain>
    </source>
</reference>
<gene>
    <name evidence="3" type="ORF">G7K_6066-t1</name>
</gene>
<reference evidence="3 4" key="3">
    <citation type="journal article" date="2015" name="Genome Announc.">
        <title>Draft Genome Sequence of the Archiascomycetous Yeast Saitoella complicata.</title>
        <authorList>
            <person name="Yamauchi K."/>
            <person name="Kondo S."/>
            <person name="Hamamoto M."/>
            <person name="Takahashi Y."/>
            <person name="Ogura Y."/>
            <person name="Hayashi T."/>
            <person name="Nishida H."/>
        </authorList>
    </citation>
    <scope>NUCLEOTIDE SEQUENCE [LARGE SCALE GENOMIC DNA]</scope>
    <source>
        <strain evidence="3 4">NRRL Y-17804</strain>
    </source>
</reference>
<dbReference type="PANTHER" id="PTHR16220:SF0">
    <property type="entry name" value="WD REPEAT-CONTAINING PROTEIN WRAP73"/>
    <property type="match status" value="1"/>
</dbReference>